<protein>
    <submittedName>
        <fullName evidence="2">Beta 1,4 glucosyltransferase</fullName>
    </submittedName>
</protein>
<proteinExistence type="predicted"/>
<reference evidence="2 3" key="1">
    <citation type="journal article" date="2015" name="Nature">
        <title>rRNA introns, odd ribosomes, and small enigmatic genomes across a large radiation of phyla.</title>
        <authorList>
            <person name="Brown C.T."/>
            <person name="Hug L.A."/>
            <person name="Thomas B.C."/>
            <person name="Sharon I."/>
            <person name="Castelle C.J."/>
            <person name="Singh A."/>
            <person name="Wilkins M.J."/>
            <person name="Williams K.H."/>
            <person name="Banfield J.F."/>
        </authorList>
    </citation>
    <scope>NUCLEOTIDE SEQUENCE [LARGE SCALE GENOMIC DNA]</scope>
</reference>
<sequence length="71" mass="7731">MTKLSVVLATYNEQNNIGKCLEAVKEITDEIVIVDGGSIDNTVEIVKEYGALVVETDNPPENGCCNLMLMK</sequence>
<keyword evidence="2" id="KW-0808">Transferase</keyword>
<evidence type="ECO:0000313" key="2">
    <source>
        <dbReference type="EMBL" id="KKQ15506.1"/>
    </source>
</evidence>
<dbReference type="GO" id="GO:0016740">
    <property type="term" value="F:transferase activity"/>
    <property type="evidence" value="ECO:0007669"/>
    <property type="project" value="UniProtKB-KW"/>
</dbReference>
<organism evidence="2 3">
    <name type="scientific">Candidatus Daviesbacteria bacterium GW2011_GWA1_36_8</name>
    <dbReference type="NCBI Taxonomy" id="1618417"/>
    <lineage>
        <taxon>Bacteria</taxon>
        <taxon>Candidatus Daviesiibacteriota</taxon>
    </lineage>
</organism>
<dbReference type="Gene3D" id="3.90.550.10">
    <property type="entry name" value="Spore Coat Polysaccharide Biosynthesis Protein SpsA, Chain A"/>
    <property type="match status" value="1"/>
</dbReference>
<gene>
    <name evidence="2" type="ORF">US28_C0015G0007</name>
</gene>
<dbReference type="SUPFAM" id="SSF53448">
    <property type="entry name" value="Nucleotide-diphospho-sugar transferases"/>
    <property type="match status" value="1"/>
</dbReference>
<evidence type="ECO:0000259" key="1">
    <source>
        <dbReference type="Pfam" id="PF00535"/>
    </source>
</evidence>
<dbReference type="Pfam" id="PF00535">
    <property type="entry name" value="Glycos_transf_2"/>
    <property type="match status" value="1"/>
</dbReference>
<comment type="caution">
    <text evidence="2">The sequence shown here is derived from an EMBL/GenBank/DDBJ whole genome shotgun (WGS) entry which is preliminary data.</text>
</comment>
<dbReference type="Proteomes" id="UP000034448">
    <property type="component" value="Unassembled WGS sequence"/>
</dbReference>
<dbReference type="AlphaFoldDB" id="A0A0G0IHI3"/>
<dbReference type="PATRIC" id="fig|1618417.4.peg.631"/>
<dbReference type="PANTHER" id="PTHR43630">
    <property type="entry name" value="POLY-BETA-1,6-N-ACETYL-D-GLUCOSAMINE SYNTHASE"/>
    <property type="match status" value="1"/>
</dbReference>
<dbReference type="PANTHER" id="PTHR43630:SF2">
    <property type="entry name" value="GLYCOSYLTRANSFERASE"/>
    <property type="match status" value="1"/>
</dbReference>
<dbReference type="InterPro" id="IPR001173">
    <property type="entry name" value="Glyco_trans_2-like"/>
</dbReference>
<accession>A0A0G0IHI3</accession>
<dbReference type="InterPro" id="IPR029044">
    <property type="entry name" value="Nucleotide-diphossugar_trans"/>
</dbReference>
<feature type="domain" description="Glycosyltransferase 2-like" evidence="1">
    <location>
        <begin position="5"/>
        <end position="51"/>
    </location>
</feature>
<name>A0A0G0IHI3_9BACT</name>
<evidence type="ECO:0000313" key="3">
    <source>
        <dbReference type="Proteomes" id="UP000034448"/>
    </source>
</evidence>
<dbReference type="EMBL" id="LBSJ01000015">
    <property type="protein sequence ID" value="KKQ15506.1"/>
    <property type="molecule type" value="Genomic_DNA"/>
</dbReference>